<organism evidence="2 3">
    <name type="scientific">Acyrthosiphon pisum</name>
    <name type="common">Pea aphid</name>
    <dbReference type="NCBI Taxonomy" id="7029"/>
    <lineage>
        <taxon>Eukaryota</taxon>
        <taxon>Metazoa</taxon>
        <taxon>Ecdysozoa</taxon>
        <taxon>Arthropoda</taxon>
        <taxon>Hexapoda</taxon>
        <taxon>Insecta</taxon>
        <taxon>Pterygota</taxon>
        <taxon>Neoptera</taxon>
        <taxon>Paraneoptera</taxon>
        <taxon>Hemiptera</taxon>
        <taxon>Sternorrhyncha</taxon>
        <taxon>Aphidomorpha</taxon>
        <taxon>Aphidoidea</taxon>
        <taxon>Aphididae</taxon>
        <taxon>Macrosiphini</taxon>
        <taxon>Acyrthosiphon</taxon>
    </lineage>
</organism>
<dbReference type="KEGG" id="api:115033534"/>
<dbReference type="RefSeq" id="XP_029342131.1">
    <property type="nucleotide sequence ID" value="XM_029486271.1"/>
</dbReference>
<accession>A0A8R2JMJ4</accession>
<evidence type="ECO:0000259" key="1">
    <source>
        <dbReference type="Pfam" id="PF05699"/>
    </source>
</evidence>
<dbReference type="Proteomes" id="UP000007819">
    <property type="component" value="Chromosome A1"/>
</dbReference>
<dbReference type="GO" id="GO:0046983">
    <property type="term" value="F:protein dimerization activity"/>
    <property type="evidence" value="ECO:0007669"/>
    <property type="project" value="InterPro"/>
</dbReference>
<keyword evidence="3" id="KW-1185">Reference proteome</keyword>
<dbReference type="PANTHER" id="PTHR45913:SF19">
    <property type="entry name" value="LOW QUALITY PROTEIN: ZINC FINGER BED DOMAIN-CONTAINING PROTEIN 5-LIKE"/>
    <property type="match status" value="1"/>
</dbReference>
<dbReference type="PANTHER" id="PTHR45913">
    <property type="entry name" value="EPM2A-INTERACTING PROTEIN 1"/>
    <property type="match status" value="1"/>
</dbReference>
<sequence length="178" mass="20402">MSSVCEFLDTCMVGKPQCDQILGGGSELRPRRKKLLDYFRLDLVLFIQRKLEIYTNKYLLSANVFSTNVDTLPDTFQEQAIELKNDLRAKIDLNSGSSLEEFWVKYQPIYPEISNEALQVLVQFSSTYLCESGFSSLAIIKTKHRNCLDVESDLRCSLSNIEPNFKKLSKEKCCQPSH</sequence>
<protein>
    <recommendedName>
        <fullName evidence="1">HAT C-terminal dimerisation domain-containing protein</fullName>
    </recommendedName>
</protein>
<dbReference type="InterPro" id="IPR012337">
    <property type="entry name" value="RNaseH-like_sf"/>
</dbReference>
<dbReference type="AlphaFoldDB" id="A0A8R2JMJ4"/>
<dbReference type="InterPro" id="IPR008906">
    <property type="entry name" value="HATC_C_dom"/>
</dbReference>
<name>A0A8R2JMJ4_ACYPI</name>
<proteinExistence type="predicted"/>
<dbReference type="SUPFAM" id="SSF53098">
    <property type="entry name" value="Ribonuclease H-like"/>
    <property type="match status" value="1"/>
</dbReference>
<feature type="domain" description="HAT C-terminal dimerisation" evidence="1">
    <location>
        <begin position="95"/>
        <end position="154"/>
    </location>
</feature>
<reference evidence="2" key="2">
    <citation type="submission" date="2022-06" db="UniProtKB">
        <authorList>
            <consortium name="EnsemblMetazoa"/>
        </authorList>
    </citation>
    <scope>IDENTIFICATION</scope>
</reference>
<evidence type="ECO:0000313" key="3">
    <source>
        <dbReference type="Proteomes" id="UP000007819"/>
    </source>
</evidence>
<reference evidence="3" key="1">
    <citation type="submission" date="2010-06" db="EMBL/GenBank/DDBJ databases">
        <authorList>
            <person name="Jiang H."/>
            <person name="Abraham K."/>
            <person name="Ali S."/>
            <person name="Alsbrooks S.L."/>
            <person name="Anim B.N."/>
            <person name="Anosike U.S."/>
            <person name="Attaway T."/>
            <person name="Bandaranaike D.P."/>
            <person name="Battles P.K."/>
            <person name="Bell S.N."/>
            <person name="Bell A.V."/>
            <person name="Beltran B."/>
            <person name="Bickham C."/>
            <person name="Bustamante Y."/>
            <person name="Caleb T."/>
            <person name="Canada A."/>
            <person name="Cardenas V."/>
            <person name="Carter K."/>
            <person name="Chacko J."/>
            <person name="Chandrabose M.N."/>
            <person name="Chavez D."/>
            <person name="Chavez A."/>
            <person name="Chen L."/>
            <person name="Chu H.-S."/>
            <person name="Claassen K.J."/>
            <person name="Cockrell R."/>
            <person name="Collins M."/>
            <person name="Cooper J.A."/>
            <person name="Cree A."/>
            <person name="Curry S.M."/>
            <person name="Da Y."/>
            <person name="Dao M.D."/>
            <person name="Das B."/>
            <person name="Davila M.-L."/>
            <person name="Davy-Carroll L."/>
            <person name="Denson S."/>
            <person name="Dinh H."/>
            <person name="Ebong V.E."/>
            <person name="Edwards J.R."/>
            <person name="Egan A."/>
            <person name="El-Daye J."/>
            <person name="Escobedo L."/>
            <person name="Fernandez S."/>
            <person name="Fernando P.R."/>
            <person name="Flagg N."/>
            <person name="Forbes L.D."/>
            <person name="Fowler R.G."/>
            <person name="Fu Q."/>
            <person name="Gabisi R.A."/>
            <person name="Ganer J."/>
            <person name="Garbino Pronczuk A."/>
            <person name="Garcia R.M."/>
            <person name="Garner T."/>
            <person name="Garrett T.E."/>
            <person name="Gonzalez D.A."/>
            <person name="Hamid H."/>
            <person name="Hawkins E.S."/>
            <person name="Hirani K."/>
            <person name="Hogues M.E."/>
            <person name="Hollins B."/>
            <person name="Hsiao C.-H."/>
            <person name="Jabil R."/>
            <person name="James M.L."/>
            <person name="Jhangiani S.N."/>
            <person name="Johnson B."/>
            <person name="Johnson Q."/>
            <person name="Joshi V."/>
            <person name="Kalu J.B."/>
            <person name="Kam C."/>
            <person name="Kashfia A."/>
            <person name="Keebler J."/>
            <person name="Kisamo H."/>
            <person name="Kovar C.L."/>
            <person name="Lago L.A."/>
            <person name="Lai C.-Y."/>
            <person name="Laidlaw J."/>
            <person name="Lara F."/>
            <person name="Le T.-K."/>
            <person name="Lee S.L."/>
            <person name="Legall F.H."/>
            <person name="Lemon S.J."/>
            <person name="Lewis L.R."/>
            <person name="Li B."/>
            <person name="Liu Y."/>
            <person name="Liu Y.-S."/>
            <person name="Lopez J."/>
            <person name="Lozado R.J."/>
            <person name="Lu J."/>
            <person name="Madu R.C."/>
            <person name="Maheshwari M."/>
            <person name="Maheshwari R."/>
            <person name="Malloy K."/>
            <person name="Martinez E."/>
            <person name="Mathew T."/>
            <person name="Mercado I.C."/>
            <person name="Mercado C."/>
            <person name="Meyer B."/>
            <person name="Montgomery K."/>
            <person name="Morgan M.B."/>
            <person name="Munidasa M."/>
            <person name="Nazareth L.V."/>
            <person name="Nelson J."/>
            <person name="Ng B.M."/>
            <person name="Nguyen N.B."/>
            <person name="Nguyen P.Q."/>
            <person name="Nguyen T."/>
            <person name="Obregon M."/>
            <person name="Okwuonu G.O."/>
            <person name="Onwere C.G."/>
            <person name="Orozco G."/>
            <person name="Parra A."/>
            <person name="Patel S."/>
            <person name="Patil S."/>
            <person name="Perez A."/>
            <person name="Perez Y."/>
            <person name="Pham C."/>
            <person name="Primus E.L."/>
            <person name="Pu L.-L."/>
            <person name="Puazo M."/>
            <person name="Qin X."/>
            <person name="Quiroz J.B."/>
            <person name="Reese J."/>
            <person name="Richards S."/>
            <person name="Rives C.M."/>
            <person name="Robberts R."/>
            <person name="Ruiz S.J."/>
            <person name="Ruiz M.J."/>
            <person name="Santibanez J."/>
            <person name="Schneider B.W."/>
            <person name="Sisson I."/>
            <person name="Smith M."/>
            <person name="Sodergren E."/>
            <person name="Song X.-Z."/>
            <person name="Song B.B."/>
            <person name="Summersgill H."/>
            <person name="Thelus R."/>
            <person name="Thornton R.D."/>
            <person name="Trejos Z.Y."/>
            <person name="Usmani K."/>
            <person name="Vattathil S."/>
            <person name="Villasana D."/>
            <person name="Walker D.L."/>
            <person name="Wang S."/>
            <person name="Wang K."/>
            <person name="White C.S."/>
            <person name="Williams A.C."/>
            <person name="Williamson J."/>
            <person name="Wilson K."/>
            <person name="Woghiren I.O."/>
            <person name="Woodworth J.R."/>
            <person name="Worley K.C."/>
            <person name="Wright R.A."/>
            <person name="Wu W."/>
            <person name="Young L."/>
            <person name="Zhang L."/>
            <person name="Zhang J."/>
            <person name="Zhu Y."/>
            <person name="Muzny D.M."/>
            <person name="Weinstock G."/>
            <person name="Gibbs R.A."/>
        </authorList>
    </citation>
    <scope>NUCLEOTIDE SEQUENCE [LARGE SCALE GENOMIC DNA]</scope>
    <source>
        <strain evidence="3">LSR1</strain>
    </source>
</reference>
<dbReference type="OrthoDB" id="6611807at2759"/>
<evidence type="ECO:0000313" key="2">
    <source>
        <dbReference type="EnsemblMetazoa" id="XP_029342131.1"/>
    </source>
</evidence>
<dbReference type="EnsemblMetazoa" id="XM_029486271.1">
    <property type="protein sequence ID" value="XP_029342131.1"/>
    <property type="gene ID" value="LOC115033534"/>
</dbReference>
<dbReference type="Pfam" id="PF05699">
    <property type="entry name" value="Dimer_Tnp_hAT"/>
    <property type="match status" value="1"/>
</dbReference>
<dbReference type="GeneID" id="115033534"/>